<protein>
    <submittedName>
        <fullName evidence="2">Uncharacterized protein</fullName>
    </submittedName>
</protein>
<proteinExistence type="predicted"/>
<organism evidence="2 3">
    <name type="scientific">Favolaschia claudopus</name>
    <dbReference type="NCBI Taxonomy" id="2862362"/>
    <lineage>
        <taxon>Eukaryota</taxon>
        <taxon>Fungi</taxon>
        <taxon>Dikarya</taxon>
        <taxon>Basidiomycota</taxon>
        <taxon>Agaricomycotina</taxon>
        <taxon>Agaricomycetes</taxon>
        <taxon>Agaricomycetidae</taxon>
        <taxon>Agaricales</taxon>
        <taxon>Marasmiineae</taxon>
        <taxon>Mycenaceae</taxon>
        <taxon>Favolaschia</taxon>
    </lineage>
</organism>
<reference evidence="2 3" key="1">
    <citation type="journal article" date="2024" name="J Genomics">
        <title>Draft genome sequencing and assembly of Favolaschia claudopus CIRM-BRFM 2984 isolated from oak limbs.</title>
        <authorList>
            <person name="Navarro D."/>
            <person name="Drula E."/>
            <person name="Chaduli D."/>
            <person name="Cazenave R."/>
            <person name="Ahrendt S."/>
            <person name="Wang J."/>
            <person name="Lipzen A."/>
            <person name="Daum C."/>
            <person name="Barry K."/>
            <person name="Grigoriev I.V."/>
            <person name="Favel A."/>
            <person name="Rosso M.N."/>
            <person name="Martin F."/>
        </authorList>
    </citation>
    <scope>NUCLEOTIDE SEQUENCE [LARGE SCALE GENOMIC DNA]</scope>
    <source>
        <strain evidence="2 3">CIRM-BRFM 2984</strain>
    </source>
</reference>
<name>A0AAV9ZPT5_9AGAR</name>
<keyword evidence="3" id="KW-1185">Reference proteome</keyword>
<gene>
    <name evidence="2" type="ORF">R3P38DRAFT_2573191</name>
</gene>
<feature type="compositionally biased region" description="Acidic residues" evidence="1">
    <location>
        <begin position="94"/>
        <end position="103"/>
    </location>
</feature>
<feature type="compositionally biased region" description="Basic and acidic residues" evidence="1">
    <location>
        <begin position="69"/>
        <end position="80"/>
    </location>
</feature>
<sequence>MATGSRKAPWGAMATASGARELVTSSSLPSNFGLQDPSRMVKEEASKIYKHWEARQKAGKDPLTFKVAEAKKKQEEDQRTRLQNLKRKKSGYTENDDDDDDGAEVEHAGRNARKGKGKEKEREKPPQNKKTKTPEPMPSWVTWDKVVGVNPGFFATQGPHSWKGVVQWMSTNPHIPRNEDALSHIQASEILLAVGLAHQMGKQSAEADPGSPLYDLPFNISDLDIIEAGIKSMLIQAKALRKFGVGQNIHRAIEGGWKKICLEVGLAEYDIVELGQDWQAFAEAYATLDSALIRSGKPSQHSALEIFPDQIQNWVRASDGDGNRPRNDKTNWGDEMTQLWNATKPKAVAAEAGNLDGILDEDWCRRGRGGIVCIVLGMKWWGLSLLASEDQEQLLEAWSDVVLEMTASFKVIGGAPSL</sequence>
<dbReference type="EMBL" id="JAWWNJ010000122">
    <property type="protein sequence ID" value="KAK6988501.1"/>
    <property type="molecule type" value="Genomic_DNA"/>
</dbReference>
<comment type="caution">
    <text evidence="2">The sequence shown here is derived from an EMBL/GenBank/DDBJ whole genome shotgun (WGS) entry which is preliminary data.</text>
</comment>
<dbReference type="Proteomes" id="UP001362999">
    <property type="component" value="Unassembled WGS sequence"/>
</dbReference>
<evidence type="ECO:0000256" key="1">
    <source>
        <dbReference type="SAM" id="MobiDB-lite"/>
    </source>
</evidence>
<dbReference type="AlphaFoldDB" id="A0AAV9ZPT5"/>
<evidence type="ECO:0000313" key="2">
    <source>
        <dbReference type="EMBL" id="KAK6988501.1"/>
    </source>
</evidence>
<evidence type="ECO:0000313" key="3">
    <source>
        <dbReference type="Proteomes" id="UP001362999"/>
    </source>
</evidence>
<accession>A0AAV9ZPT5</accession>
<feature type="region of interest" description="Disordered" evidence="1">
    <location>
        <begin position="69"/>
        <end position="140"/>
    </location>
</feature>